<organism evidence="2 3">
    <name type="scientific">Anncaliia algerae PRA339</name>
    <dbReference type="NCBI Taxonomy" id="1288291"/>
    <lineage>
        <taxon>Eukaryota</taxon>
        <taxon>Fungi</taxon>
        <taxon>Fungi incertae sedis</taxon>
        <taxon>Microsporidia</taxon>
        <taxon>Tubulinosematoidea</taxon>
        <taxon>Tubulinosematidae</taxon>
        <taxon>Anncaliia</taxon>
    </lineage>
</organism>
<dbReference type="AlphaFoldDB" id="A0A059EX64"/>
<dbReference type="OrthoDB" id="10384159at2759"/>
<name>A0A059EX64_9MICR</name>
<dbReference type="HOGENOM" id="CLU_126684_0_0_1"/>
<evidence type="ECO:0000256" key="1">
    <source>
        <dbReference type="SAM" id="Coils"/>
    </source>
</evidence>
<accession>A0A059EX64</accession>
<evidence type="ECO:0000313" key="2">
    <source>
        <dbReference type="EMBL" id="KCZ79598.1"/>
    </source>
</evidence>
<gene>
    <name evidence="2" type="ORF">H312_03005</name>
</gene>
<keyword evidence="3" id="KW-1185">Reference proteome</keyword>
<keyword evidence="1" id="KW-0175">Coiled coil</keyword>
<proteinExistence type="predicted"/>
<sequence length="177" mass="20850">MLGKLEALIKEIEERKDLEILQAHSKAQEKELEEIRSQITHLQTQLILQSKLNKKENTNLLDLTHQSKLAEQEFSNISDERFQQTKTLIKLEEEIFLLQDEIKKKNEEIKEKDKLFEEGFLPNKDSLFLEVVKGFGVEFVEKDTKTVLIKNKKKMDVESISLNGNLEEIKERIWELI</sequence>
<dbReference type="Proteomes" id="UP000030655">
    <property type="component" value="Unassembled WGS sequence"/>
</dbReference>
<feature type="coiled-coil region" evidence="1">
    <location>
        <begin position="18"/>
        <end position="45"/>
    </location>
</feature>
<dbReference type="EMBL" id="KK365250">
    <property type="protein sequence ID" value="KCZ79598.1"/>
    <property type="molecule type" value="Genomic_DNA"/>
</dbReference>
<reference evidence="2 3" key="2">
    <citation type="submission" date="2014-03" db="EMBL/GenBank/DDBJ databases">
        <title>The Genome Sequence of Anncaliia algerae insect isolate PRA339.</title>
        <authorList>
            <consortium name="The Broad Institute Genome Sequencing Platform"/>
            <consortium name="The Broad Institute Genome Sequencing Center for Infectious Disease"/>
            <person name="Cuomo C."/>
            <person name="Becnel J."/>
            <person name="Sanscrainte N."/>
            <person name="Walker B."/>
            <person name="Young S.K."/>
            <person name="Zeng Q."/>
            <person name="Gargeya S."/>
            <person name="Fitzgerald M."/>
            <person name="Haas B."/>
            <person name="Abouelleil A."/>
            <person name="Alvarado L."/>
            <person name="Arachchi H.M."/>
            <person name="Berlin A.M."/>
            <person name="Chapman S.B."/>
            <person name="Dewar J."/>
            <person name="Goldberg J."/>
            <person name="Griggs A."/>
            <person name="Gujja S."/>
            <person name="Hansen M."/>
            <person name="Howarth C."/>
            <person name="Imamovic A."/>
            <person name="Larimer J."/>
            <person name="McCowan C."/>
            <person name="Murphy C."/>
            <person name="Neiman D."/>
            <person name="Pearson M."/>
            <person name="Priest M."/>
            <person name="Roberts A."/>
            <person name="Saif S."/>
            <person name="Shea T."/>
            <person name="Sisk P."/>
            <person name="Sykes S."/>
            <person name="Wortman J."/>
            <person name="Nusbaum C."/>
            <person name="Birren B."/>
        </authorList>
    </citation>
    <scope>NUCLEOTIDE SEQUENCE [LARGE SCALE GENOMIC DNA]</scope>
    <source>
        <strain evidence="2 3">PRA339</strain>
    </source>
</reference>
<evidence type="ECO:0000313" key="3">
    <source>
        <dbReference type="Proteomes" id="UP000030655"/>
    </source>
</evidence>
<feature type="coiled-coil region" evidence="1">
    <location>
        <begin position="88"/>
        <end position="118"/>
    </location>
</feature>
<reference evidence="3" key="1">
    <citation type="submission" date="2013-02" db="EMBL/GenBank/DDBJ databases">
        <authorList>
            <consortium name="The Broad Institute Genome Sequencing Platform"/>
            <person name="Cuomo C."/>
            <person name="Becnel J."/>
            <person name="Sanscrainte N."/>
            <person name="Walker B."/>
            <person name="Young S.K."/>
            <person name="Zeng Q."/>
            <person name="Gargeya S."/>
            <person name="Fitzgerald M."/>
            <person name="Haas B."/>
            <person name="Abouelleil A."/>
            <person name="Alvarado L."/>
            <person name="Arachchi H.M."/>
            <person name="Berlin A.M."/>
            <person name="Chapman S.B."/>
            <person name="Dewar J."/>
            <person name="Goldberg J."/>
            <person name="Griggs A."/>
            <person name="Gujja S."/>
            <person name="Hansen M."/>
            <person name="Howarth C."/>
            <person name="Imamovic A."/>
            <person name="Larimer J."/>
            <person name="McCowan C."/>
            <person name="Murphy C."/>
            <person name="Neiman D."/>
            <person name="Pearson M."/>
            <person name="Priest M."/>
            <person name="Roberts A."/>
            <person name="Saif S."/>
            <person name="Shea T."/>
            <person name="Sisk P."/>
            <person name="Sykes S."/>
            <person name="Wortman J."/>
            <person name="Nusbaum C."/>
            <person name="Birren B."/>
        </authorList>
    </citation>
    <scope>NUCLEOTIDE SEQUENCE [LARGE SCALE GENOMIC DNA]</scope>
    <source>
        <strain evidence="3">PRA339</strain>
    </source>
</reference>
<protein>
    <recommendedName>
        <fullName evidence="4">Kinetochore protein Spc24</fullName>
    </recommendedName>
</protein>
<evidence type="ECO:0008006" key="4">
    <source>
        <dbReference type="Google" id="ProtNLM"/>
    </source>
</evidence>
<dbReference type="VEuPathDB" id="MicrosporidiaDB:H312_03005"/>